<evidence type="ECO:0000256" key="5">
    <source>
        <dbReference type="ARBA" id="ARBA00022982"/>
    </source>
</evidence>
<keyword evidence="3" id="KW-0813">Transport</keyword>
<dbReference type="SUPFAM" id="SSF81464">
    <property type="entry name" value="Cytochrome c oxidase subunit II-like, transmembrane region"/>
    <property type="match status" value="1"/>
</dbReference>
<dbReference type="EMBL" id="BBLT01000004">
    <property type="protein sequence ID" value="GAL85040.1"/>
    <property type="molecule type" value="Genomic_DNA"/>
</dbReference>
<dbReference type="Pfam" id="PF00116">
    <property type="entry name" value="COX2"/>
    <property type="match status" value="1"/>
</dbReference>
<dbReference type="Proteomes" id="UP000030185">
    <property type="component" value="Unassembled WGS sequence"/>
</dbReference>
<comment type="subcellular location">
    <subcellularLocation>
        <location evidence="1">Membrane</location>
        <topology evidence="1">Multi-pass membrane protein</topology>
    </subcellularLocation>
</comment>
<evidence type="ECO:0000256" key="3">
    <source>
        <dbReference type="ARBA" id="ARBA00022448"/>
    </source>
</evidence>
<dbReference type="GO" id="GO:0005507">
    <property type="term" value="F:copper ion binding"/>
    <property type="evidence" value="ECO:0007669"/>
    <property type="project" value="InterPro"/>
</dbReference>
<keyword evidence="4 8" id="KW-0812">Transmembrane</keyword>
<reference evidence="10 11" key="1">
    <citation type="submission" date="2014-09" db="EMBL/GenBank/DDBJ databases">
        <title>Sporocytophaga myxococcoides PG-01 genome sequencing.</title>
        <authorList>
            <person name="Liu L."/>
            <person name="Gao P.J."/>
            <person name="Chen G.J."/>
            <person name="Wang L.S."/>
        </authorList>
    </citation>
    <scope>NUCLEOTIDE SEQUENCE [LARGE SCALE GENOMIC DNA]</scope>
    <source>
        <strain evidence="10 11">PG-01</strain>
    </source>
</reference>
<dbReference type="AlphaFoldDB" id="A0A098LDL8"/>
<evidence type="ECO:0000256" key="2">
    <source>
        <dbReference type="ARBA" id="ARBA00007866"/>
    </source>
</evidence>
<keyword evidence="7 8" id="KW-0472">Membrane</keyword>
<evidence type="ECO:0000256" key="1">
    <source>
        <dbReference type="ARBA" id="ARBA00004141"/>
    </source>
</evidence>
<dbReference type="PROSITE" id="PS50857">
    <property type="entry name" value="COX2_CUA"/>
    <property type="match status" value="1"/>
</dbReference>
<dbReference type="SUPFAM" id="SSF49503">
    <property type="entry name" value="Cupredoxins"/>
    <property type="match status" value="1"/>
</dbReference>
<dbReference type="PANTHER" id="PTHR22888">
    <property type="entry name" value="CYTOCHROME C OXIDASE, SUBUNIT II"/>
    <property type="match status" value="1"/>
</dbReference>
<feature type="transmembrane region" description="Helical" evidence="8">
    <location>
        <begin position="46"/>
        <end position="66"/>
    </location>
</feature>
<dbReference type="InterPro" id="IPR045187">
    <property type="entry name" value="CcO_II"/>
</dbReference>
<dbReference type="PANTHER" id="PTHR22888:SF9">
    <property type="entry name" value="CYTOCHROME C OXIDASE SUBUNIT 2"/>
    <property type="match status" value="1"/>
</dbReference>
<dbReference type="GO" id="GO:0004129">
    <property type="term" value="F:cytochrome-c oxidase activity"/>
    <property type="evidence" value="ECO:0007669"/>
    <property type="project" value="InterPro"/>
</dbReference>
<evidence type="ECO:0000313" key="10">
    <source>
        <dbReference type="EMBL" id="GAL85040.1"/>
    </source>
</evidence>
<dbReference type="OrthoDB" id="9781261at2"/>
<dbReference type="GO" id="GO:0042773">
    <property type="term" value="P:ATP synthesis coupled electron transport"/>
    <property type="evidence" value="ECO:0007669"/>
    <property type="project" value="TreeGrafter"/>
</dbReference>
<protein>
    <recommendedName>
        <fullName evidence="9">Cytochrome oxidase subunit II copper A binding domain-containing protein</fullName>
    </recommendedName>
</protein>
<dbReference type="Gene3D" id="2.60.40.420">
    <property type="entry name" value="Cupredoxins - blue copper proteins"/>
    <property type="match status" value="1"/>
</dbReference>
<dbReference type="Gene3D" id="1.10.287.90">
    <property type="match status" value="1"/>
</dbReference>
<name>A0A098LDL8_9BACT</name>
<dbReference type="GO" id="GO:0016020">
    <property type="term" value="C:membrane"/>
    <property type="evidence" value="ECO:0007669"/>
    <property type="project" value="UniProtKB-SubCell"/>
</dbReference>
<dbReference type="RefSeq" id="WP_045463006.1">
    <property type="nucleotide sequence ID" value="NZ_BBLT01000004.1"/>
</dbReference>
<comment type="caution">
    <text evidence="10">The sequence shown here is derived from an EMBL/GenBank/DDBJ whole genome shotgun (WGS) entry which is preliminary data.</text>
</comment>
<evidence type="ECO:0000256" key="6">
    <source>
        <dbReference type="ARBA" id="ARBA00022989"/>
    </source>
</evidence>
<dbReference type="eggNOG" id="COG1622">
    <property type="taxonomic scope" value="Bacteria"/>
</dbReference>
<feature type="transmembrane region" description="Helical" evidence="8">
    <location>
        <begin position="6"/>
        <end position="25"/>
    </location>
</feature>
<dbReference type="InterPro" id="IPR036257">
    <property type="entry name" value="Cyt_c_oxidase_su2_TM_sf"/>
</dbReference>
<keyword evidence="6 8" id="KW-1133">Transmembrane helix</keyword>
<evidence type="ECO:0000256" key="8">
    <source>
        <dbReference type="SAM" id="Phobius"/>
    </source>
</evidence>
<sequence length="351" mass="41201">MKVFFWTIAGIVGISLFYVFLKILSDYILYRKNEIESKEDYNSLNAVLLISFLVTGLLLFFGYNYFHESPFLPVNASVHGIYVDRMFWITIALTGIVFLLTQILLFYFSYKYAKGKSKKAFYWKNNLFIEAIWFSVPTLAFIILFMTGNYYWNIINQGVSEDVLEIEILGEQFNWRLRYPGKDGKLGNYNFHYIDGINAMGLDLRDTNGYDDFMPVQLHLPRNKKVMLRIRSRDVIHSVYIPNLRVKMDAVPGMLTRFSFIPRYTTEEMREITKNPDFNYEIACAELCGRNHFSMLLILVVEDEEDYQRWYKKQIPWLARNSEYLVNVPAAGKEKAKQIIEAFSGKIISNL</sequence>
<organism evidence="10 11">
    <name type="scientific">Sporocytophaga myxococcoides</name>
    <dbReference type="NCBI Taxonomy" id="153721"/>
    <lineage>
        <taxon>Bacteria</taxon>
        <taxon>Pseudomonadati</taxon>
        <taxon>Bacteroidota</taxon>
        <taxon>Cytophagia</taxon>
        <taxon>Cytophagales</taxon>
        <taxon>Cytophagaceae</taxon>
        <taxon>Sporocytophaga</taxon>
    </lineage>
</organism>
<comment type="similarity">
    <text evidence="2">Belongs to the cytochrome c oxidase subunit 2 family.</text>
</comment>
<keyword evidence="11" id="KW-1185">Reference proteome</keyword>
<evidence type="ECO:0000256" key="4">
    <source>
        <dbReference type="ARBA" id="ARBA00022692"/>
    </source>
</evidence>
<dbReference type="InterPro" id="IPR008972">
    <property type="entry name" value="Cupredoxin"/>
</dbReference>
<proteinExistence type="inferred from homology"/>
<accession>A0A098LDL8</accession>
<keyword evidence="5" id="KW-0249">Electron transport</keyword>
<gene>
    <name evidence="10" type="ORF">MYP_2268</name>
</gene>
<dbReference type="InterPro" id="IPR002429">
    <property type="entry name" value="CcO_II-like_C"/>
</dbReference>
<evidence type="ECO:0000313" key="11">
    <source>
        <dbReference type="Proteomes" id="UP000030185"/>
    </source>
</evidence>
<feature type="transmembrane region" description="Helical" evidence="8">
    <location>
        <begin position="131"/>
        <end position="152"/>
    </location>
</feature>
<dbReference type="PRINTS" id="PR01166">
    <property type="entry name" value="CYCOXIDASEII"/>
</dbReference>
<feature type="transmembrane region" description="Helical" evidence="8">
    <location>
        <begin position="86"/>
        <end position="110"/>
    </location>
</feature>
<feature type="domain" description="Cytochrome oxidase subunit II copper A binding" evidence="9">
    <location>
        <begin position="161"/>
        <end position="313"/>
    </location>
</feature>
<evidence type="ECO:0000256" key="7">
    <source>
        <dbReference type="ARBA" id="ARBA00023136"/>
    </source>
</evidence>
<evidence type="ECO:0000259" key="9">
    <source>
        <dbReference type="PROSITE" id="PS50857"/>
    </source>
</evidence>
<dbReference type="STRING" id="153721.MYP_2268"/>